<name>A0A0G1IT05_9BACT</name>
<organism evidence="7 8">
    <name type="scientific">Candidatus Giovannonibacteria bacterium GW2011_GWA2_44_26</name>
    <dbReference type="NCBI Taxonomy" id="1618648"/>
    <lineage>
        <taxon>Bacteria</taxon>
        <taxon>Candidatus Giovannoniibacteriota</taxon>
    </lineage>
</organism>
<comment type="caution">
    <text evidence="7">The sequence shown here is derived from an EMBL/GenBank/DDBJ whole genome shotgun (WGS) entry which is preliminary data.</text>
</comment>
<dbReference type="PRINTS" id="PR00395">
    <property type="entry name" value="RIBOSOMALS2"/>
</dbReference>
<evidence type="ECO:0000256" key="2">
    <source>
        <dbReference type="ARBA" id="ARBA00022980"/>
    </source>
</evidence>
<gene>
    <name evidence="5" type="primary">rpsB</name>
    <name evidence="7" type="ORF">UW55_C0018G0025</name>
</gene>
<dbReference type="Gene3D" id="3.40.50.10490">
    <property type="entry name" value="Glucose-6-phosphate isomerase like protein, domain 1"/>
    <property type="match status" value="1"/>
</dbReference>
<dbReference type="PATRIC" id="fig|1618648.3.peg.832"/>
<dbReference type="PANTHER" id="PTHR12534">
    <property type="entry name" value="30S RIBOSOMAL PROTEIN S2 PROKARYOTIC AND ORGANELLAR"/>
    <property type="match status" value="1"/>
</dbReference>
<evidence type="ECO:0000256" key="6">
    <source>
        <dbReference type="RuleBase" id="RU003631"/>
    </source>
</evidence>
<dbReference type="CDD" id="cd01425">
    <property type="entry name" value="RPS2"/>
    <property type="match status" value="1"/>
</dbReference>
<dbReference type="PROSITE" id="PS00962">
    <property type="entry name" value="RIBOSOMAL_S2_1"/>
    <property type="match status" value="1"/>
</dbReference>
<evidence type="ECO:0000256" key="3">
    <source>
        <dbReference type="ARBA" id="ARBA00023274"/>
    </source>
</evidence>
<dbReference type="Proteomes" id="UP000033945">
    <property type="component" value="Unassembled WGS sequence"/>
</dbReference>
<keyword evidence="2 5" id="KW-0689">Ribosomal protein</keyword>
<dbReference type="SUPFAM" id="SSF52313">
    <property type="entry name" value="Ribosomal protein S2"/>
    <property type="match status" value="1"/>
</dbReference>
<dbReference type="InterPro" id="IPR005706">
    <property type="entry name" value="Ribosomal_uS2_bac/mit/plastid"/>
</dbReference>
<evidence type="ECO:0000256" key="5">
    <source>
        <dbReference type="HAMAP-Rule" id="MF_00291"/>
    </source>
</evidence>
<dbReference type="HAMAP" id="MF_00291_B">
    <property type="entry name" value="Ribosomal_uS2_B"/>
    <property type="match status" value="1"/>
</dbReference>
<dbReference type="GO" id="GO:0022627">
    <property type="term" value="C:cytosolic small ribosomal subunit"/>
    <property type="evidence" value="ECO:0007669"/>
    <property type="project" value="TreeGrafter"/>
</dbReference>
<sequence>MEITKNPEIGELFNAGAHVGYSKTRRHPKMREFIFGTRNNIEVFDLEKTLANLKTAEEFLKSLGRDAKAVLWVGSKPPASRFIREAAKKTGMPFVAERWLGGTLTNFKVFEGRLAHLAKLEAEEKSGGFEKYSKKEKLLKIIEIRKLGRMFEGLKNVKSLPQALIIVDPGEEKTALSEARRKNIPVVAILNVDCDPQNIKYAIPANDNSSSVISLILSRLATAYEAGLAEKQAEKQIEKPV</sequence>
<dbReference type="EMBL" id="LCIT01000018">
    <property type="protein sequence ID" value="KKT62058.1"/>
    <property type="molecule type" value="Genomic_DNA"/>
</dbReference>
<accession>A0A0G1IT05</accession>
<proteinExistence type="inferred from homology"/>
<dbReference type="Pfam" id="PF00318">
    <property type="entry name" value="Ribosomal_S2"/>
    <property type="match status" value="1"/>
</dbReference>
<evidence type="ECO:0000256" key="1">
    <source>
        <dbReference type="ARBA" id="ARBA00006242"/>
    </source>
</evidence>
<dbReference type="NCBIfam" id="TIGR01011">
    <property type="entry name" value="rpsB_bact"/>
    <property type="match status" value="1"/>
</dbReference>
<dbReference type="Gene3D" id="1.10.287.610">
    <property type="entry name" value="Helix hairpin bin"/>
    <property type="match status" value="1"/>
</dbReference>
<dbReference type="InterPro" id="IPR023591">
    <property type="entry name" value="Ribosomal_uS2_flav_dom_sf"/>
</dbReference>
<dbReference type="GO" id="GO:0003735">
    <property type="term" value="F:structural constituent of ribosome"/>
    <property type="evidence" value="ECO:0007669"/>
    <property type="project" value="InterPro"/>
</dbReference>
<dbReference type="PANTHER" id="PTHR12534:SF0">
    <property type="entry name" value="SMALL RIBOSOMAL SUBUNIT PROTEIN US2M"/>
    <property type="match status" value="1"/>
</dbReference>
<evidence type="ECO:0000256" key="4">
    <source>
        <dbReference type="ARBA" id="ARBA00035256"/>
    </source>
</evidence>
<keyword evidence="3 5" id="KW-0687">Ribonucleoprotein</keyword>
<reference evidence="7 8" key="1">
    <citation type="journal article" date="2015" name="Nature">
        <title>rRNA introns, odd ribosomes, and small enigmatic genomes across a large radiation of phyla.</title>
        <authorList>
            <person name="Brown C.T."/>
            <person name="Hug L.A."/>
            <person name="Thomas B.C."/>
            <person name="Sharon I."/>
            <person name="Castelle C.J."/>
            <person name="Singh A."/>
            <person name="Wilkins M.J."/>
            <person name="Williams K.H."/>
            <person name="Banfield J.F."/>
        </authorList>
    </citation>
    <scope>NUCLEOTIDE SEQUENCE [LARGE SCALE GENOMIC DNA]</scope>
</reference>
<dbReference type="InterPro" id="IPR018130">
    <property type="entry name" value="Ribosomal_uS2_CS"/>
</dbReference>
<protein>
    <recommendedName>
        <fullName evidence="4 5">Small ribosomal subunit protein uS2</fullName>
    </recommendedName>
</protein>
<comment type="similarity">
    <text evidence="1 5 6">Belongs to the universal ribosomal protein uS2 family.</text>
</comment>
<dbReference type="GO" id="GO:0006412">
    <property type="term" value="P:translation"/>
    <property type="evidence" value="ECO:0007669"/>
    <property type="project" value="UniProtKB-UniRule"/>
</dbReference>
<dbReference type="InterPro" id="IPR001865">
    <property type="entry name" value="Ribosomal_uS2"/>
</dbReference>
<dbReference type="AlphaFoldDB" id="A0A0G1IT05"/>
<evidence type="ECO:0000313" key="8">
    <source>
        <dbReference type="Proteomes" id="UP000033945"/>
    </source>
</evidence>
<dbReference type="PROSITE" id="PS00963">
    <property type="entry name" value="RIBOSOMAL_S2_2"/>
    <property type="match status" value="1"/>
</dbReference>
<evidence type="ECO:0000313" key="7">
    <source>
        <dbReference type="EMBL" id="KKT62058.1"/>
    </source>
</evidence>